<dbReference type="InterPro" id="IPR047579">
    <property type="entry name" value="DD_CABYR_SP17"/>
</dbReference>
<evidence type="ECO:0008006" key="4">
    <source>
        <dbReference type="Google" id="ProtNLM"/>
    </source>
</evidence>
<reference evidence="2" key="1">
    <citation type="submission" date="2021-12" db="EMBL/GenBank/DDBJ databases">
        <authorList>
            <person name="King R."/>
        </authorList>
    </citation>
    <scope>NUCLEOTIDE SEQUENCE</scope>
</reference>
<dbReference type="CDD" id="cd12100">
    <property type="entry name" value="DD_CABYR_SP17"/>
    <property type="match status" value="1"/>
</dbReference>
<feature type="compositionally biased region" description="Acidic residues" evidence="1">
    <location>
        <begin position="321"/>
        <end position="332"/>
    </location>
</feature>
<evidence type="ECO:0000256" key="1">
    <source>
        <dbReference type="SAM" id="MobiDB-lite"/>
    </source>
</evidence>
<feature type="region of interest" description="Disordered" evidence="1">
    <location>
        <begin position="217"/>
        <end position="241"/>
    </location>
</feature>
<accession>A0ABN8AVP0</accession>
<feature type="compositionally biased region" description="Polar residues" evidence="1">
    <location>
        <begin position="217"/>
        <end position="227"/>
    </location>
</feature>
<organism evidence="2 3">
    <name type="scientific">Chilo suppressalis</name>
    <name type="common">Asiatic rice borer moth</name>
    <dbReference type="NCBI Taxonomy" id="168631"/>
    <lineage>
        <taxon>Eukaryota</taxon>
        <taxon>Metazoa</taxon>
        <taxon>Ecdysozoa</taxon>
        <taxon>Arthropoda</taxon>
        <taxon>Hexapoda</taxon>
        <taxon>Insecta</taxon>
        <taxon>Pterygota</taxon>
        <taxon>Neoptera</taxon>
        <taxon>Endopterygota</taxon>
        <taxon>Lepidoptera</taxon>
        <taxon>Glossata</taxon>
        <taxon>Ditrysia</taxon>
        <taxon>Pyraloidea</taxon>
        <taxon>Crambidae</taxon>
        <taxon>Crambinae</taxon>
        <taxon>Chilo</taxon>
    </lineage>
</organism>
<keyword evidence="3" id="KW-1185">Reference proteome</keyword>
<feature type="compositionally biased region" description="Basic and acidic residues" evidence="1">
    <location>
        <begin position="228"/>
        <end position="241"/>
    </location>
</feature>
<evidence type="ECO:0000313" key="3">
    <source>
        <dbReference type="Proteomes" id="UP001153292"/>
    </source>
</evidence>
<dbReference type="Gene3D" id="1.20.890.10">
    <property type="entry name" value="cAMP-dependent protein kinase regulatory subunit, dimerization-anchoring domain"/>
    <property type="match status" value="1"/>
</dbReference>
<dbReference type="EMBL" id="OU963907">
    <property type="protein sequence ID" value="CAH0399331.1"/>
    <property type="molecule type" value="Genomic_DNA"/>
</dbReference>
<sequence length="354" mass="40557">MEDLLQKQIHNSCKLALPEGLRELMSDISREVLRAQPTNMLDFITNYLSVLLISREHLSIAGHLCDTVCMSSCYNELEDELRYLDMDEEKAKEVKEIVMEYFNGGIDSKFNLMSRLVKQVGVDEQQMDAVRHALHKAFKRYLVNNTVYYESSSESDLDEVDLAAKHTLKILRKTKVSAEEYKRAVDNVKSSYRVYGVTRDKNTEDSLSELEAMLVAEQQSNKSSTRNLRFDNKNEKPEKEAKRKILTNISSSSLAGSYIDLPKFFPYSVHEPDALQAVAETPERKNSSVDYTKETEMKNADNTEKDEFIQDLVEVEDIAESADVESDGDVELIPEFCKDNNEIGNDENDYHEEI</sequence>
<gene>
    <name evidence="2" type="ORF">CHILSU_LOCUS2470</name>
</gene>
<proteinExistence type="predicted"/>
<protein>
    <recommendedName>
        <fullName evidence="4">RIIa domain-containing protein</fullName>
    </recommendedName>
</protein>
<feature type="region of interest" description="Disordered" evidence="1">
    <location>
        <begin position="321"/>
        <end position="354"/>
    </location>
</feature>
<dbReference type="SUPFAM" id="SSF47391">
    <property type="entry name" value="Dimerization-anchoring domain of cAMP-dependent PK regulatory subunit"/>
    <property type="match status" value="1"/>
</dbReference>
<name>A0ABN8AVP0_CHISP</name>
<feature type="compositionally biased region" description="Acidic residues" evidence="1">
    <location>
        <begin position="344"/>
        <end position="354"/>
    </location>
</feature>
<dbReference type="Proteomes" id="UP001153292">
    <property type="component" value="Chromosome 14"/>
</dbReference>
<evidence type="ECO:0000313" key="2">
    <source>
        <dbReference type="EMBL" id="CAH0399331.1"/>
    </source>
</evidence>